<comment type="caution">
    <text evidence="2">The sequence shown here is derived from an EMBL/GenBank/DDBJ whole genome shotgun (WGS) entry which is preliminary data.</text>
</comment>
<proteinExistence type="predicted"/>
<organism evidence="2 3">
    <name type="scientific">Virgibacillus halodenitrificans</name>
    <name type="common">Bacillus halodenitrificans</name>
    <dbReference type="NCBI Taxonomy" id="1482"/>
    <lineage>
        <taxon>Bacteria</taxon>
        <taxon>Bacillati</taxon>
        <taxon>Bacillota</taxon>
        <taxon>Bacilli</taxon>
        <taxon>Bacillales</taxon>
        <taxon>Bacillaceae</taxon>
        <taxon>Virgibacillus</taxon>
    </lineage>
</organism>
<accession>A0ABR7VH42</accession>
<evidence type="ECO:0000313" key="3">
    <source>
        <dbReference type="Proteomes" id="UP000621631"/>
    </source>
</evidence>
<dbReference type="EMBL" id="JACWEZ010000001">
    <property type="protein sequence ID" value="MBD1221262.1"/>
    <property type="molecule type" value="Genomic_DNA"/>
</dbReference>
<dbReference type="Proteomes" id="UP000621631">
    <property type="component" value="Unassembled WGS sequence"/>
</dbReference>
<evidence type="ECO:0000313" key="2">
    <source>
        <dbReference type="EMBL" id="MBD1221262.1"/>
    </source>
</evidence>
<dbReference type="PANTHER" id="PTHR43649">
    <property type="entry name" value="ARABINOSE-BINDING PROTEIN-RELATED"/>
    <property type="match status" value="1"/>
</dbReference>
<dbReference type="Pfam" id="PF01547">
    <property type="entry name" value="SBP_bac_1"/>
    <property type="match status" value="1"/>
</dbReference>
<dbReference type="PANTHER" id="PTHR43649:SF14">
    <property type="entry name" value="BLR3389 PROTEIN"/>
    <property type="match status" value="1"/>
</dbReference>
<protein>
    <submittedName>
        <fullName evidence="2">Extracellular solute-binding protein</fullName>
    </submittedName>
</protein>
<dbReference type="SUPFAM" id="SSF53850">
    <property type="entry name" value="Periplasmic binding protein-like II"/>
    <property type="match status" value="1"/>
</dbReference>
<feature type="compositionally biased region" description="Basic and acidic residues" evidence="1">
    <location>
        <begin position="414"/>
        <end position="434"/>
    </location>
</feature>
<reference evidence="2 3" key="1">
    <citation type="submission" date="2020-09" db="EMBL/GenBank/DDBJ databases">
        <title>Draft Genome Sequences of Oil-Oxidizing Bacteria Halomonas titanicae, Marinobacter lutaoensis, and Virgibacillus halodenitrificans Isolated from Highly Saline Environments.</title>
        <authorList>
            <person name="Grouzdev D.S."/>
            <person name="Sokolova D.S."/>
            <person name="Semenova E.M."/>
            <person name="Borzenkov I.A."/>
            <person name="Bidzhieva S.K."/>
            <person name="Poltaraus A.B."/>
            <person name="Nazina T.N."/>
        </authorList>
    </citation>
    <scope>NUCLEOTIDE SEQUENCE [LARGE SCALE GENOMIC DNA]</scope>
    <source>
        <strain evidence="2 3">VKM B-3472D</strain>
    </source>
</reference>
<keyword evidence="3" id="KW-1185">Reference proteome</keyword>
<sequence length="434" mass="48258">MLIVLIPMVALVACGGDEENEADSKNTIELVYKSPDDSFKAWMEDAKKDFEEKHEGVNVKITPIDSNEGDYPNKTILMMKSEDTAPDIVMEDSEGLKADAAAGYLEPITEEVKNWDDWKHFYDPVKSGVKGEDGDTYGVPISTDVRGLWYNKTVFEEAGLDVPWNPKSWDEVLDAAKTIKDDVEVPIWMNSGKAMGEGTTMQTFLMLLYGTDSNLYNEDTGKWIVESEGFLDSLKFIDAVYSNNLGASLSWGITGQAGAKVSTDLMPKGEVGIALDGNWMSGNWLESGNSPWPEWEEHIDIAPMPTQDGQGDGKVTVSGGWTLAIPAKADNKELAWEFIKTATSKGNLRYGTALTPRKDIAELEDYQQLTYQQKITDYLDFTNYRPTYDSYPLVSSSIQKAVEAVTTDTLSPKEAMKQFKEDVTRDVGEEKVEE</sequence>
<feature type="region of interest" description="Disordered" evidence="1">
    <location>
        <begin position="413"/>
        <end position="434"/>
    </location>
</feature>
<name>A0ABR7VH42_VIRHA</name>
<evidence type="ECO:0000256" key="1">
    <source>
        <dbReference type="SAM" id="MobiDB-lite"/>
    </source>
</evidence>
<dbReference type="InterPro" id="IPR050490">
    <property type="entry name" value="Bact_solute-bd_prot1"/>
</dbReference>
<gene>
    <name evidence="2" type="ORF">IC602_01385</name>
</gene>
<dbReference type="InterPro" id="IPR006059">
    <property type="entry name" value="SBP"/>
</dbReference>
<dbReference type="Gene3D" id="3.40.190.10">
    <property type="entry name" value="Periplasmic binding protein-like II"/>
    <property type="match status" value="1"/>
</dbReference>